<sequence>MQQRYMLAIWDLFTMSGSDVSGGEAVIAIMDGDQEIDRVTISGKCQGQHGYRRSYTGKPGLTARISSGPGRIQFLHN</sequence>
<proteinExistence type="predicted"/>
<evidence type="ECO:0000313" key="2">
    <source>
        <dbReference type="Proteomes" id="UP000199221"/>
    </source>
</evidence>
<organism evidence="1 2">
    <name type="scientific">Pseudomonas soli</name>
    <dbReference type="NCBI Taxonomy" id="1306993"/>
    <lineage>
        <taxon>Bacteria</taxon>
        <taxon>Pseudomonadati</taxon>
        <taxon>Pseudomonadota</taxon>
        <taxon>Gammaproteobacteria</taxon>
        <taxon>Pseudomonadales</taxon>
        <taxon>Pseudomonadaceae</taxon>
        <taxon>Pseudomonas</taxon>
    </lineage>
</organism>
<dbReference type="Proteomes" id="UP000199221">
    <property type="component" value="Unassembled WGS sequence"/>
</dbReference>
<reference evidence="1 2" key="1">
    <citation type="submission" date="2016-10" db="EMBL/GenBank/DDBJ databases">
        <authorList>
            <person name="de Groot N.N."/>
        </authorList>
    </citation>
    <scope>NUCLEOTIDE SEQUENCE [LARGE SCALE GENOMIC DNA]</scope>
    <source>
        <strain evidence="1 2">LMG 27941</strain>
    </source>
</reference>
<name>A0A1H9Q401_9PSED</name>
<accession>A0A1H9Q401</accession>
<dbReference type="EMBL" id="FOEQ01000009">
    <property type="protein sequence ID" value="SER55122.1"/>
    <property type="molecule type" value="Genomic_DNA"/>
</dbReference>
<protein>
    <submittedName>
        <fullName evidence="1">Uncharacterized protein</fullName>
    </submittedName>
</protein>
<dbReference type="RefSeq" id="WP_094011948.1">
    <property type="nucleotide sequence ID" value="NZ_FOEQ01000009.1"/>
</dbReference>
<dbReference type="AlphaFoldDB" id="A0A1H9Q401"/>
<gene>
    <name evidence="1" type="ORF">SAMN05216230_10993</name>
</gene>
<evidence type="ECO:0000313" key="1">
    <source>
        <dbReference type="EMBL" id="SER55122.1"/>
    </source>
</evidence>